<feature type="signal peptide" evidence="1">
    <location>
        <begin position="1"/>
        <end position="18"/>
    </location>
</feature>
<gene>
    <name evidence="3" type="ORF">COR50_08310</name>
</gene>
<evidence type="ECO:0000313" key="3">
    <source>
        <dbReference type="EMBL" id="ATL47186.1"/>
    </source>
</evidence>
<dbReference type="InterPro" id="IPR025388">
    <property type="entry name" value="Alginate_export_dom"/>
</dbReference>
<feature type="chain" id="PRO_5013262476" description="Alginate export domain-containing protein" evidence="1">
    <location>
        <begin position="19"/>
        <end position="437"/>
    </location>
</feature>
<dbReference type="AlphaFoldDB" id="A0A291QTB5"/>
<dbReference type="Pfam" id="PF13372">
    <property type="entry name" value="Alginate_exp"/>
    <property type="match status" value="1"/>
</dbReference>
<accession>A0A291QTB5</accession>
<dbReference type="KEGG" id="cbae:COR50_08310"/>
<protein>
    <recommendedName>
        <fullName evidence="2">Alginate export domain-containing protein</fullName>
    </recommendedName>
</protein>
<keyword evidence="4" id="KW-1185">Reference proteome</keyword>
<dbReference type="OrthoDB" id="1070463at2"/>
<dbReference type="Proteomes" id="UP000220133">
    <property type="component" value="Chromosome"/>
</dbReference>
<sequence length="437" mass="49230">MKKFILACLLPCILGTSAYGQLSLGAQLRPRAEFRNGQGSPQSKDADPAFFISQRTRLWAMYANKTLQFKINLQDARVWGQDVSSINRTTTANNNGLLLHEAWAAVNLLDTASIQHLSLKIGRQELQYDDSRLLGNLDWLQQSRRHDAIVLKYSGLKWQIDLGAAYNQNKENSSGTIYNAQPPGNYGGNTNGGTQYKSMEYLHIQRSLQAGRLSFLLLADQFSPFDIDSVNKEPVKVWKTGSYARYTGGIYYQQTSGSWHWQTAAYYQFGKSPAGQNLDAFLWNIAAGYQLDKNLDLGTGADYSSADFDPLYGTTHKFYGAMDYYYAASSEGNHGVQDYHIDVHWQPLKGWKLNSQLHQFFAAENIDGYQKNYGTELDINAAKSLYKFITLELGYSHYWSTRNLVSPAVKNIPNASLNSNWAYLSININPSFIIKSI</sequence>
<feature type="domain" description="Alginate export" evidence="2">
    <location>
        <begin position="21"/>
        <end position="371"/>
    </location>
</feature>
<evidence type="ECO:0000313" key="4">
    <source>
        <dbReference type="Proteomes" id="UP000220133"/>
    </source>
</evidence>
<reference evidence="3 4" key="1">
    <citation type="submission" date="2017-10" db="EMBL/GenBank/DDBJ databases">
        <title>Paenichitinophaga pekingensis gen. nov., sp. nov., isolated from activated sludge.</title>
        <authorList>
            <person name="Jin D."/>
            <person name="Kong X."/>
            <person name="Deng Y."/>
            <person name="Bai Z."/>
        </authorList>
    </citation>
    <scope>NUCLEOTIDE SEQUENCE [LARGE SCALE GENOMIC DNA]</scope>
    <source>
        <strain evidence="3 4">13</strain>
    </source>
</reference>
<dbReference type="RefSeq" id="WP_098193568.1">
    <property type="nucleotide sequence ID" value="NZ_CP023777.1"/>
</dbReference>
<name>A0A291QTB5_9BACT</name>
<dbReference type="EMBL" id="CP023777">
    <property type="protein sequence ID" value="ATL47186.1"/>
    <property type="molecule type" value="Genomic_DNA"/>
</dbReference>
<proteinExistence type="predicted"/>
<keyword evidence="1" id="KW-0732">Signal</keyword>
<evidence type="ECO:0000256" key="1">
    <source>
        <dbReference type="SAM" id="SignalP"/>
    </source>
</evidence>
<evidence type="ECO:0000259" key="2">
    <source>
        <dbReference type="Pfam" id="PF13372"/>
    </source>
</evidence>
<dbReference type="SUPFAM" id="SSF56935">
    <property type="entry name" value="Porins"/>
    <property type="match status" value="1"/>
</dbReference>
<organism evidence="3 4">
    <name type="scientific">Chitinophaga caeni</name>
    <dbReference type="NCBI Taxonomy" id="2029983"/>
    <lineage>
        <taxon>Bacteria</taxon>
        <taxon>Pseudomonadati</taxon>
        <taxon>Bacteroidota</taxon>
        <taxon>Chitinophagia</taxon>
        <taxon>Chitinophagales</taxon>
        <taxon>Chitinophagaceae</taxon>
        <taxon>Chitinophaga</taxon>
    </lineage>
</organism>